<organism evidence="2 3">
    <name type="scientific">Thalassobellus suaedae</name>
    <dbReference type="NCBI Taxonomy" id="3074124"/>
    <lineage>
        <taxon>Bacteria</taxon>
        <taxon>Pseudomonadati</taxon>
        <taxon>Bacteroidota</taxon>
        <taxon>Flavobacteriia</taxon>
        <taxon>Flavobacteriales</taxon>
        <taxon>Flavobacteriaceae</taxon>
        <taxon>Thalassobellus</taxon>
    </lineage>
</organism>
<dbReference type="Gene3D" id="3.40.50.720">
    <property type="entry name" value="NAD(P)-binding Rossmann-like Domain"/>
    <property type="match status" value="1"/>
</dbReference>
<sequence>MKKTAIILGATGLTGHVLLEKLLKDDRYETIKLFSRTKIEGLPNKVKQFIGNLLELDQFKADFTADEVYCCIGTTAKKTPNKTLYKQIDYGIPVTAAKLSKENNIPTFLVVSAMGANKKSSVFYNKTKGEMEHDVLQQNIKHTFILRPSLIGGKRNERRPLEKIGLVVVKIIQPLFIGSLKKYKIIHAETIAQAMIHLANNTSHTEVIITSNDIKNIAKNI</sequence>
<reference evidence="2 3" key="1">
    <citation type="submission" date="2023-09" db="EMBL/GenBank/DDBJ databases">
        <title>Thalassobella suaedae gen. nov., sp. nov., a marine bacterium of the family Flavobacteriaceae isolated from a halophyte Suaeda japonica.</title>
        <authorList>
            <person name="Lee S.Y."/>
            <person name="Hwang C.Y."/>
        </authorList>
    </citation>
    <scope>NUCLEOTIDE SEQUENCE [LARGE SCALE GENOMIC DNA]</scope>
    <source>
        <strain evidence="2 3">HL-DH10</strain>
    </source>
</reference>
<dbReference type="RefSeq" id="WP_415862273.1">
    <property type="nucleotide sequence ID" value="NZ_CP134536.1"/>
</dbReference>
<dbReference type="Proteomes" id="UP001303407">
    <property type="component" value="Chromosome"/>
</dbReference>
<proteinExistence type="predicted"/>
<dbReference type="InterPro" id="IPR016040">
    <property type="entry name" value="NAD(P)-bd_dom"/>
</dbReference>
<dbReference type="Pfam" id="PF13460">
    <property type="entry name" value="NAD_binding_10"/>
    <property type="match status" value="1"/>
</dbReference>
<dbReference type="PANTHER" id="PTHR14097">
    <property type="entry name" value="OXIDOREDUCTASE HTATIP2"/>
    <property type="match status" value="1"/>
</dbReference>
<feature type="domain" description="NAD(P)-binding" evidence="1">
    <location>
        <begin position="9"/>
        <end position="149"/>
    </location>
</feature>
<dbReference type="PANTHER" id="PTHR14097:SF7">
    <property type="entry name" value="OXIDOREDUCTASE HTATIP2"/>
    <property type="match status" value="1"/>
</dbReference>
<protein>
    <submittedName>
        <fullName evidence="2">NAD(P)H-binding protein</fullName>
    </submittedName>
</protein>
<evidence type="ECO:0000259" key="1">
    <source>
        <dbReference type="Pfam" id="PF13460"/>
    </source>
</evidence>
<evidence type="ECO:0000313" key="2">
    <source>
        <dbReference type="EMBL" id="WNH12292.1"/>
    </source>
</evidence>
<accession>A0ABY9Y2G1</accession>
<name>A0ABY9Y2G1_9FLAO</name>
<dbReference type="SUPFAM" id="SSF51735">
    <property type="entry name" value="NAD(P)-binding Rossmann-fold domains"/>
    <property type="match status" value="1"/>
</dbReference>
<dbReference type="InterPro" id="IPR036291">
    <property type="entry name" value="NAD(P)-bd_dom_sf"/>
</dbReference>
<keyword evidence="3" id="KW-1185">Reference proteome</keyword>
<gene>
    <name evidence="2" type="ORF">RHP49_15545</name>
</gene>
<evidence type="ECO:0000313" key="3">
    <source>
        <dbReference type="Proteomes" id="UP001303407"/>
    </source>
</evidence>
<dbReference type="EMBL" id="CP134536">
    <property type="protein sequence ID" value="WNH12292.1"/>
    <property type="molecule type" value="Genomic_DNA"/>
</dbReference>